<feature type="compositionally biased region" description="Basic and acidic residues" evidence="2">
    <location>
        <begin position="716"/>
        <end position="728"/>
    </location>
</feature>
<feature type="region of interest" description="Disordered" evidence="2">
    <location>
        <begin position="108"/>
        <end position="131"/>
    </location>
</feature>
<feature type="compositionally biased region" description="Low complexity" evidence="2">
    <location>
        <begin position="734"/>
        <end position="746"/>
    </location>
</feature>
<dbReference type="EMBL" id="CAJJDO010000040">
    <property type="protein sequence ID" value="CAD8164034.1"/>
    <property type="molecule type" value="Genomic_DNA"/>
</dbReference>
<dbReference type="PANTHER" id="PTHR43215:SF14">
    <property type="entry name" value="RADIAL SPOKE HEAD 1 HOMOLOG"/>
    <property type="match status" value="1"/>
</dbReference>
<feature type="compositionally biased region" description="Polar residues" evidence="2">
    <location>
        <begin position="121"/>
        <end position="131"/>
    </location>
</feature>
<name>A0A8S1UI43_9CILI</name>
<feature type="compositionally biased region" description="Polar residues" evidence="2">
    <location>
        <begin position="796"/>
        <end position="810"/>
    </location>
</feature>
<feature type="compositionally biased region" description="Basic and acidic residues" evidence="2">
    <location>
        <begin position="761"/>
        <end position="771"/>
    </location>
</feature>
<gene>
    <name evidence="3" type="ORF">PPENT_87.1.T0400189</name>
</gene>
<sequence>MGTCVQSGNQKQNESNTYDQVRLNENRHVQMDPEQQLEWKRQQNRDESILKRQLEAEEFQKQQLLENQNIHHQIQKNLNDSENDSSNLQVDLELRSLNFQVQDMTQQRNSSLYETEKKQQRSFTQGLSQQEKNDNLFQQSETNNKLIDFLSKSKIEVLLNPLPSPTNLQGNIEFGVYEAFDSAEITPLATPKQDIESECEELKEEDPLYFELEIVQVKKEEVLQPEQQSFHSEQIKSQVILNNSLFQQHQEDTISLEDDNPQEVQQQIPPPQERQIILQSSRGEQMIMSFAPNQQQLFIKSQQKSQSENEVEIEILNHKPSLERAVPSNTDILNIQNEHVVALSLQLEPININIDMNACEMLGPYLILDTGDIYVGTWQMGKRHGFGKQIFSNGAYYEGQWLNDFLNGYGRYIFQNGDYYSGEFVHGEREGVGVLVYQDGSSYEGKWLKNQKDANKKDGKGRLEYVDGCIFLGMFKEGQISGKGTQTWPDGKRYEGEWKDGKMHGQGEFIWGEAKTYKGEYVNNVRQGYGEYSWPDGRTYKGGWKNGVMHGKGLMIWPDQRLQKGIWINGQKQITKEEQALLSKVKKPNTADTSVNKTKDFGAEVKEQKEQQQNKEEQNRILKLINIQFNQIQSIYFQMENQLPIRKKTYHSESQQDDKNKPRIYKNQTDKLLTSLQKITLLDILDEFAKESENKSITEILKAILNNVENKQKEPEIKTDWDVGKQDKPNNNYNQKFESNNNFQNNKFKKRNTEGGWNDNQRTDYSNKENGRGGGFDRNGGNDRNKPWENKEGRKQNFQRGDNWKSNQEGQKNRGGDWNNKQGNGDWKQSGTNNDWKVSEINNDFKSGGNNNDWKTSGNNNDWKKSGTNDWKSSGINNDWKSSGINNEWKTDTTTEQVQPVSWGSPK</sequence>
<feature type="compositionally biased region" description="Polar residues" evidence="2">
    <location>
        <begin position="819"/>
        <end position="861"/>
    </location>
</feature>
<proteinExistence type="predicted"/>
<feature type="region of interest" description="Disordered" evidence="2">
    <location>
        <begin position="716"/>
        <end position="907"/>
    </location>
</feature>
<feature type="compositionally biased region" description="Polar residues" evidence="2">
    <location>
        <begin position="868"/>
        <end position="907"/>
    </location>
</feature>
<evidence type="ECO:0000256" key="2">
    <source>
        <dbReference type="SAM" id="MobiDB-lite"/>
    </source>
</evidence>
<comment type="caution">
    <text evidence="3">The sequence shown here is derived from an EMBL/GenBank/DDBJ whole genome shotgun (WGS) entry which is preliminary data.</text>
</comment>
<feature type="compositionally biased region" description="Basic and acidic residues" evidence="2">
    <location>
        <begin position="780"/>
        <end position="795"/>
    </location>
</feature>
<dbReference type="Pfam" id="PF02493">
    <property type="entry name" value="MORN"/>
    <property type="match status" value="8"/>
</dbReference>
<dbReference type="SMART" id="SM00698">
    <property type="entry name" value="MORN"/>
    <property type="match status" value="8"/>
</dbReference>
<protein>
    <submittedName>
        <fullName evidence="3">Uncharacterized protein</fullName>
    </submittedName>
</protein>
<organism evidence="3 4">
    <name type="scientific">Paramecium pentaurelia</name>
    <dbReference type="NCBI Taxonomy" id="43138"/>
    <lineage>
        <taxon>Eukaryota</taxon>
        <taxon>Sar</taxon>
        <taxon>Alveolata</taxon>
        <taxon>Ciliophora</taxon>
        <taxon>Intramacronucleata</taxon>
        <taxon>Oligohymenophorea</taxon>
        <taxon>Peniculida</taxon>
        <taxon>Parameciidae</taxon>
        <taxon>Paramecium</taxon>
    </lineage>
</organism>
<reference evidence="3" key="1">
    <citation type="submission" date="2021-01" db="EMBL/GenBank/DDBJ databases">
        <authorList>
            <consortium name="Genoscope - CEA"/>
            <person name="William W."/>
        </authorList>
    </citation>
    <scope>NUCLEOTIDE SEQUENCE</scope>
</reference>
<evidence type="ECO:0000313" key="4">
    <source>
        <dbReference type="Proteomes" id="UP000689195"/>
    </source>
</evidence>
<dbReference type="Proteomes" id="UP000689195">
    <property type="component" value="Unassembled WGS sequence"/>
</dbReference>
<dbReference type="InterPro" id="IPR003409">
    <property type="entry name" value="MORN"/>
</dbReference>
<keyword evidence="1" id="KW-0677">Repeat</keyword>
<keyword evidence="4" id="KW-1185">Reference proteome</keyword>
<dbReference type="PANTHER" id="PTHR43215">
    <property type="entry name" value="RADIAL SPOKE HEAD 1 HOMOLOG"/>
    <property type="match status" value="1"/>
</dbReference>
<evidence type="ECO:0000313" key="3">
    <source>
        <dbReference type="EMBL" id="CAD8164034.1"/>
    </source>
</evidence>
<accession>A0A8S1UI43</accession>
<evidence type="ECO:0000256" key="1">
    <source>
        <dbReference type="ARBA" id="ARBA00022737"/>
    </source>
</evidence>
<dbReference type="AlphaFoldDB" id="A0A8S1UI43"/>
<dbReference type="GO" id="GO:0005829">
    <property type="term" value="C:cytosol"/>
    <property type="evidence" value="ECO:0007669"/>
    <property type="project" value="TreeGrafter"/>
</dbReference>